<dbReference type="InterPro" id="IPR002347">
    <property type="entry name" value="SDR_fam"/>
</dbReference>
<dbReference type="NCBIfam" id="NF004846">
    <property type="entry name" value="PRK06197.1"/>
    <property type="match status" value="1"/>
</dbReference>
<evidence type="ECO:0000256" key="1">
    <source>
        <dbReference type="ARBA" id="ARBA00023002"/>
    </source>
</evidence>
<dbReference type="Gene3D" id="3.40.50.720">
    <property type="entry name" value="NAD(P)-binding Rossmann-like Domain"/>
    <property type="match status" value="1"/>
</dbReference>
<keyword evidence="3" id="KW-1185">Reference proteome</keyword>
<evidence type="ECO:0000313" key="2">
    <source>
        <dbReference type="EMBL" id="PWC26530.1"/>
    </source>
</evidence>
<dbReference type="NCBIfam" id="NF004513">
    <property type="entry name" value="PRK05854.1"/>
    <property type="match status" value="1"/>
</dbReference>
<dbReference type="GO" id="GO:0016491">
    <property type="term" value="F:oxidoreductase activity"/>
    <property type="evidence" value="ECO:0007669"/>
    <property type="project" value="UniProtKB-KW"/>
</dbReference>
<dbReference type="RefSeq" id="WP_109519204.1">
    <property type="nucleotide sequence ID" value="NZ_PDOA01000033.1"/>
</dbReference>
<reference evidence="3" key="1">
    <citation type="submission" date="2017-10" db="EMBL/GenBank/DDBJ databases">
        <authorList>
            <person name="Toshchakov S.V."/>
            <person name="Goeva M.A."/>
        </authorList>
    </citation>
    <scope>NUCLEOTIDE SEQUENCE [LARGE SCALE GENOMIC DNA]</scope>
    <source>
        <strain evidence="3">JR1/69-1-13</strain>
    </source>
</reference>
<dbReference type="PRINTS" id="PR00081">
    <property type="entry name" value="GDHRDH"/>
</dbReference>
<accession>A0A2U1UY14</accession>
<sequence length="321" mass="34300">MTTHWTNKDIPSQRGRTAVVTGTGGLGFETALALARAGSRVIIAGRNPARGAEAVARIRHAVPDAALAFEEVDLADLASIAACGERLNAAHAAIDILVNNAGVMTPPRRQTTADGFELQFGTNHLGHFALTAHLLPLLRRSAAPRVVTLSSIAARRGAIDFDDLQAERDYRPMRAYSQSKLACLLFAFELQRRSNAAGWGVTSLAAHPGISRTDLLHNAPGRYSLQGLARSLLWFLFQPPAQGALPALFAATAAEARSGGYYGPGRLGETRGHPAAAKPPEASLDVRAMIRLWEVSRRLTGVEFSQPRLLPSLVRQAARGA</sequence>
<dbReference type="PANTHER" id="PTHR43157">
    <property type="entry name" value="PHOSPHATIDYLINOSITOL-GLYCAN BIOSYNTHESIS CLASS F PROTEIN-RELATED"/>
    <property type="match status" value="1"/>
</dbReference>
<dbReference type="Proteomes" id="UP000245048">
    <property type="component" value="Unassembled WGS sequence"/>
</dbReference>
<dbReference type="EMBL" id="PDOA01000033">
    <property type="protein sequence ID" value="PWC26530.1"/>
    <property type="molecule type" value="Genomic_DNA"/>
</dbReference>
<dbReference type="Pfam" id="PF00106">
    <property type="entry name" value="adh_short"/>
    <property type="match status" value="1"/>
</dbReference>
<protein>
    <submittedName>
        <fullName evidence="2">Short chain dehydrogenase</fullName>
    </submittedName>
</protein>
<comment type="caution">
    <text evidence="2">The sequence shown here is derived from an EMBL/GenBank/DDBJ whole genome shotgun (WGS) entry which is preliminary data.</text>
</comment>
<name>A0A2U1UY14_9PROT</name>
<keyword evidence="1" id="KW-0560">Oxidoreductase</keyword>
<dbReference type="CDD" id="cd05327">
    <property type="entry name" value="retinol-DH_like_SDR_c_like"/>
    <property type="match status" value="1"/>
</dbReference>
<proteinExistence type="predicted"/>
<evidence type="ECO:0000313" key="3">
    <source>
        <dbReference type="Proteomes" id="UP000245048"/>
    </source>
</evidence>
<dbReference type="PANTHER" id="PTHR43157:SF54">
    <property type="entry name" value="RETINOL DEHYDROGENASE 12-LIKE ISOFORM X1-RELATED"/>
    <property type="match status" value="1"/>
</dbReference>
<gene>
    <name evidence="2" type="ORF">CR165_22710</name>
</gene>
<organism evidence="2 3">
    <name type="scientific">Teichococcus aestuarii</name>
    <dbReference type="NCBI Taxonomy" id="568898"/>
    <lineage>
        <taxon>Bacteria</taxon>
        <taxon>Pseudomonadati</taxon>
        <taxon>Pseudomonadota</taxon>
        <taxon>Alphaproteobacteria</taxon>
        <taxon>Acetobacterales</taxon>
        <taxon>Roseomonadaceae</taxon>
        <taxon>Roseomonas</taxon>
    </lineage>
</organism>
<dbReference type="OrthoDB" id="109589at2"/>
<dbReference type="SUPFAM" id="SSF51735">
    <property type="entry name" value="NAD(P)-binding Rossmann-fold domains"/>
    <property type="match status" value="1"/>
</dbReference>
<dbReference type="AlphaFoldDB" id="A0A2U1UY14"/>
<dbReference type="InterPro" id="IPR036291">
    <property type="entry name" value="NAD(P)-bd_dom_sf"/>
</dbReference>